<evidence type="ECO:0008006" key="4">
    <source>
        <dbReference type="Google" id="ProtNLM"/>
    </source>
</evidence>
<evidence type="ECO:0000256" key="1">
    <source>
        <dbReference type="SAM" id="Coils"/>
    </source>
</evidence>
<dbReference type="EMBL" id="JRKJ01000009">
    <property type="protein sequence ID" value="KGQ19137.1"/>
    <property type="molecule type" value="Genomic_DNA"/>
</dbReference>
<proteinExistence type="predicted"/>
<name>A0A0A2WK90_9GAMM</name>
<dbReference type="PATRIC" id="fig|1300345.3.peg.1706"/>
<dbReference type="Gene3D" id="6.10.280.50">
    <property type="match status" value="1"/>
</dbReference>
<reference evidence="2 3" key="1">
    <citation type="submission" date="2014-09" db="EMBL/GenBank/DDBJ databases">
        <title>Genome sequences of Lysobacter dokdonensis DS-58.</title>
        <authorList>
            <person name="Kim J.F."/>
            <person name="Kwak M.-J."/>
        </authorList>
    </citation>
    <scope>NUCLEOTIDE SEQUENCE [LARGE SCALE GENOMIC DNA]</scope>
    <source>
        <strain evidence="2 3">DS-58</strain>
    </source>
</reference>
<feature type="coiled-coil region" evidence="1">
    <location>
        <begin position="17"/>
        <end position="65"/>
    </location>
</feature>
<dbReference type="InterPro" id="IPR007420">
    <property type="entry name" value="DUF465"/>
</dbReference>
<evidence type="ECO:0000313" key="3">
    <source>
        <dbReference type="Proteomes" id="UP000030518"/>
    </source>
</evidence>
<dbReference type="RefSeq" id="WP_052116276.1">
    <property type="nucleotide sequence ID" value="NZ_JRKJ01000009.1"/>
</dbReference>
<dbReference type="eggNOG" id="COG5481">
    <property type="taxonomic scope" value="Bacteria"/>
</dbReference>
<evidence type="ECO:0000313" key="2">
    <source>
        <dbReference type="EMBL" id="KGQ19137.1"/>
    </source>
</evidence>
<sequence>MTQPNDPGELARIAQRVIELKLEHRDLDAAIARLQADIDTDELTIKRLKKRKLQLKDSISRLESALIPDEPA</sequence>
<protein>
    <recommendedName>
        <fullName evidence="4">DUF465 domain containing protein</fullName>
    </recommendedName>
</protein>
<dbReference type="Pfam" id="PF04325">
    <property type="entry name" value="DUF465"/>
    <property type="match status" value="1"/>
</dbReference>
<dbReference type="STRING" id="1300345.LF41_3169"/>
<gene>
    <name evidence="2" type="ORF">LF41_3169</name>
</gene>
<dbReference type="Proteomes" id="UP000030518">
    <property type="component" value="Unassembled WGS sequence"/>
</dbReference>
<dbReference type="InterPro" id="IPR038444">
    <property type="entry name" value="DUF465_sf"/>
</dbReference>
<dbReference type="AlphaFoldDB" id="A0A0A2WK90"/>
<dbReference type="OrthoDB" id="5787087at2"/>
<keyword evidence="1" id="KW-0175">Coiled coil</keyword>
<keyword evidence="3" id="KW-1185">Reference proteome</keyword>
<organism evidence="2 3">
    <name type="scientific">Lysobacter dokdonensis DS-58</name>
    <dbReference type="NCBI Taxonomy" id="1300345"/>
    <lineage>
        <taxon>Bacteria</taxon>
        <taxon>Pseudomonadati</taxon>
        <taxon>Pseudomonadota</taxon>
        <taxon>Gammaproteobacteria</taxon>
        <taxon>Lysobacterales</taxon>
        <taxon>Lysobacteraceae</taxon>
        <taxon>Noviluteimonas</taxon>
    </lineage>
</organism>
<accession>A0A0A2WK90</accession>
<comment type="caution">
    <text evidence="2">The sequence shown here is derived from an EMBL/GenBank/DDBJ whole genome shotgun (WGS) entry which is preliminary data.</text>
</comment>